<proteinExistence type="predicted"/>
<organism evidence="2 3">
    <name type="scientific">Thermonema lapsum</name>
    <dbReference type="NCBI Taxonomy" id="28195"/>
    <lineage>
        <taxon>Bacteria</taxon>
        <taxon>Pseudomonadati</taxon>
        <taxon>Bacteroidota</taxon>
        <taxon>Cytophagia</taxon>
        <taxon>Cytophagales</taxon>
        <taxon>Thermonemataceae</taxon>
        <taxon>Thermonema</taxon>
    </lineage>
</organism>
<dbReference type="RefSeq" id="WP_208409653.1">
    <property type="nucleotide sequence ID" value="NZ_JAASRN010000002.1"/>
</dbReference>
<dbReference type="AlphaFoldDB" id="A0A846MQV5"/>
<name>A0A846MQV5_9BACT</name>
<dbReference type="EMBL" id="JAASRN010000002">
    <property type="protein sequence ID" value="NIK74038.1"/>
    <property type="molecule type" value="Genomic_DNA"/>
</dbReference>
<evidence type="ECO:0000313" key="3">
    <source>
        <dbReference type="Proteomes" id="UP000537126"/>
    </source>
</evidence>
<reference evidence="2 3" key="1">
    <citation type="submission" date="2020-03" db="EMBL/GenBank/DDBJ databases">
        <title>Genomic Encyclopedia of Type Strains, Phase IV (KMG-IV): sequencing the most valuable type-strain genomes for metagenomic binning, comparative biology and taxonomic classification.</title>
        <authorList>
            <person name="Goeker M."/>
        </authorList>
    </citation>
    <scope>NUCLEOTIDE SEQUENCE [LARGE SCALE GENOMIC DNA]</scope>
    <source>
        <strain evidence="2 3">DSM 5718</strain>
    </source>
</reference>
<gene>
    <name evidence="2" type="ORF">FHS56_001551</name>
</gene>
<comment type="caution">
    <text evidence="2">The sequence shown here is derived from an EMBL/GenBank/DDBJ whole genome shotgun (WGS) entry which is preliminary data.</text>
</comment>
<evidence type="ECO:0000256" key="1">
    <source>
        <dbReference type="SAM" id="MobiDB-lite"/>
    </source>
</evidence>
<dbReference type="Proteomes" id="UP000537126">
    <property type="component" value="Unassembled WGS sequence"/>
</dbReference>
<sequence>MAYYVKLAREALPPDPWAHNPLPDGVPLYHSLLPAEEKEKLESYFYPQWQQAELYYNQAGNAVLLVPLHRPLSVFYFTAFRRRLRVEFDRHKQIVSTHIVELATDKETLINQGNRLLIEASSYTGAFSGSLFLYDKNYRLLQKLEGKPHGKFSEEKAYQIARNITTDDPGCIATVTCNGTTWCKISESGTWISSKGVVEIASPDSDPCNNNGGGGASGSAGGSTGGGSGGYYGGNWGGIFIGGGSGSGNPGWQDGIELPPMDPGDTHPKLPPIKNPDNPLPGNPIDFGPFTPTEAFLSKPGLKVLWQQMMDIPEFQELVASINNPNPSMFMLVLDVTNLVNRDSIVYGYVKYTRDNNSSPNKGIFRLVLTPDAFSLSPGGLAMVITHELIHVKFKTDMVAAANTVTNWEALPQEHYLKQAYDRFNLSQVSQEASNEGFTLDGDDNNHITHCIMAESYRPIIGKVGYAIDAAYNRIKEGITQEDYIFAAWIGLKRTILYFREIYNSPDKGELEERLNYLQDNIHYTEPPFNVIYQNKNRIAL</sequence>
<feature type="compositionally biased region" description="Gly residues" evidence="1">
    <location>
        <begin position="211"/>
        <end position="222"/>
    </location>
</feature>
<feature type="region of interest" description="Disordered" evidence="1">
    <location>
        <begin position="202"/>
        <end position="222"/>
    </location>
</feature>
<accession>A0A846MQV5</accession>
<keyword evidence="3" id="KW-1185">Reference proteome</keyword>
<evidence type="ECO:0000313" key="2">
    <source>
        <dbReference type="EMBL" id="NIK74038.1"/>
    </source>
</evidence>
<protein>
    <submittedName>
        <fullName evidence="2">Putative membrane protein YgcG</fullName>
    </submittedName>
</protein>